<evidence type="ECO:0000313" key="2">
    <source>
        <dbReference type="EMBL" id="MFD1766816.1"/>
    </source>
</evidence>
<proteinExistence type="predicted"/>
<gene>
    <name evidence="2" type="ORF">ACFSAG_08175</name>
</gene>
<protein>
    <recommendedName>
        <fullName evidence="4">PH domain-containing protein</fullName>
    </recommendedName>
</protein>
<keyword evidence="1" id="KW-0812">Transmembrane</keyword>
<organism evidence="2 3">
    <name type="scientific">Sphingorhabdus buctiana</name>
    <dbReference type="NCBI Taxonomy" id="1508805"/>
    <lineage>
        <taxon>Bacteria</taxon>
        <taxon>Pseudomonadati</taxon>
        <taxon>Pseudomonadota</taxon>
        <taxon>Alphaproteobacteria</taxon>
        <taxon>Sphingomonadales</taxon>
        <taxon>Sphingomonadaceae</taxon>
        <taxon>Sphingorhabdus</taxon>
    </lineage>
</organism>
<evidence type="ECO:0008006" key="4">
    <source>
        <dbReference type="Google" id="ProtNLM"/>
    </source>
</evidence>
<feature type="transmembrane region" description="Helical" evidence="1">
    <location>
        <begin position="81"/>
        <end position="101"/>
    </location>
</feature>
<keyword evidence="1" id="KW-1133">Transmembrane helix</keyword>
<reference evidence="3" key="1">
    <citation type="journal article" date="2019" name="Int. J. Syst. Evol. Microbiol.">
        <title>The Global Catalogue of Microorganisms (GCM) 10K type strain sequencing project: providing services to taxonomists for standard genome sequencing and annotation.</title>
        <authorList>
            <consortium name="The Broad Institute Genomics Platform"/>
            <consortium name="The Broad Institute Genome Sequencing Center for Infectious Disease"/>
            <person name="Wu L."/>
            <person name="Ma J."/>
        </authorList>
    </citation>
    <scope>NUCLEOTIDE SEQUENCE [LARGE SCALE GENOMIC DNA]</scope>
    <source>
        <strain evidence="3">CGMCC 1.12449</strain>
    </source>
</reference>
<evidence type="ECO:0000256" key="1">
    <source>
        <dbReference type="SAM" id="Phobius"/>
    </source>
</evidence>
<keyword evidence="3" id="KW-1185">Reference proteome</keyword>
<dbReference type="EMBL" id="JBHUEL010000008">
    <property type="protein sequence ID" value="MFD1766816.1"/>
    <property type="molecule type" value="Genomic_DNA"/>
</dbReference>
<sequence length="177" mass="20186">MQAYVTIEGLLPLMAVGVAFVLLLITVLLVPGTSKPGWMVLRPGGMHWFSFLGSAAISALIGWVWIFVGSARSDAEFQMRVAWWLSFIFGAGAVYAGLLVYRLRKLSLRMRGRTIAYDEDGRERRYAVEDFVAWRRRWRGDFQLLFKDGNVVALDPFARNSDEFMGRLYDEPLPEEL</sequence>
<dbReference type="RefSeq" id="WP_381513377.1">
    <property type="nucleotide sequence ID" value="NZ_JBHUEL010000008.1"/>
</dbReference>
<comment type="caution">
    <text evidence="2">The sequence shown here is derived from an EMBL/GenBank/DDBJ whole genome shotgun (WGS) entry which is preliminary data.</text>
</comment>
<evidence type="ECO:0000313" key="3">
    <source>
        <dbReference type="Proteomes" id="UP001597215"/>
    </source>
</evidence>
<keyword evidence="1" id="KW-0472">Membrane</keyword>
<feature type="transmembrane region" description="Helical" evidence="1">
    <location>
        <begin position="12"/>
        <end position="30"/>
    </location>
</feature>
<dbReference type="Proteomes" id="UP001597215">
    <property type="component" value="Unassembled WGS sequence"/>
</dbReference>
<name>A0ABW4MCM4_9SPHN</name>
<accession>A0ABW4MCM4</accession>
<feature type="transmembrane region" description="Helical" evidence="1">
    <location>
        <begin position="51"/>
        <end position="69"/>
    </location>
</feature>